<protein>
    <submittedName>
        <fullName evidence="3">Uncharacterized protein</fullName>
    </submittedName>
</protein>
<feature type="signal peptide" evidence="2">
    <location>
        <begin position="1"/>
        <end position="27"/>
    </location>
</feature>
<proteinExistence type="predicted"/>
<dbReference type="AlphaFoldDB" id="A0A0B6ZHP6"/>
<feature type="compositionally biased region" description="Polar residues" evidence="1">
    <location>
        <begin position="146"/>
        <end position="155"/>
    </location>
</feature>
<feature type="non-terminal residue" evidence="3">
    <location>
        <position position="274"/>
    </location>
</feature>
<feature type="region of interest" description="Disordered" evidence="1">
    <location>
        <begin position="146"/>
        <end position="192"/>
    </location>
</feature>
<dbReference type="EMBL" id="HACG01021188">
    <property type="protein sequence ID" value="CEK68053.1"/>
    <property type="molecule type" value="Transcribed_RNA"/>
</dbReference>
<keyword evidence="2" id="KW-0732">Signal</keyword>
<reference evidence="3" key="1">
    <citation type="submission" date="2014-12" db="EMBL/GenBank/DDBJ databases">
        <title>Insight into the proteome of Arion vulgaris.</title>
        <authorList>
            <person name="Aradska J."/>
            <person name="Bulat T."/>
            <person name="Smidak R."/>
            <person name="Sarate P."/>
            <person name="Gangsoo J."/>
            <person name="Sialana F."/>
            <person name="Bilban M."/>
            <person name="Lubec G."/>
        </authorList>
    </citation>
    <scope>NUCLEOTIDE SEQUENCE</scope>
    <source>
        <tissue evidence="3">Skin</tissue>
    </source>
</reference>
<evidence type="ECO:0000256" key="1">
    <source>
        <dbReference type="SAM" id="MobiDB-lite"/>
    </source>
</evidence>
<name>A0A0B6ZHP6_9EUPU</name>
<accession>A0A0B6ZHP6</accession>
<sequence length="274" mass="29804">MMDKIISLYSLLCFVAIHLTLPFEVFAASDTREVSWPTDVIVNDSPVHSHTQLTNFTTATDVSDTTLKEFQSNSDNNPSLSAFIQSLNNSLKSGNDEAVANEPNVPNAGVIEGGSESQPVVIDSNSVISADDINKEQTNAVNQLIDSSSQSQNDVPVNANKDETIQGDQATASSNKDSISRNDLVSNDTDAVTSNETWQSNLGIVDSGLSSKVNISESSSYNQGSPTQIDTSSQYQDKLPLTENQTLSLLLQEQQQKSQLFKLPYLYKPHEQQV</sequence>
<feature type="compositionally biased region" description="Polar residues" evidence="1">
    <location>
        <begin position="166"/>
        <end position="192"/>
    </location>
</feature>
<gene>
    <name evidence="3" type="primary">ORF64894</name>
</gene>
<organism evidence="3">
    <name type="scientific">Arion vulgaris</name>
    <dbReference type="NCBI Taxonomy" id="1028688"/>
    <lineage>
        <taxon>Eukaryota</taxon>
        <taxon>Metazoa</taxon>
        <taxon>Spiralia</taxon>
        <taxon>Lophotrochozoa</taxon>
        <taxon>Mollusca</taxon>
        <taxon>Gastropoda</taxon>
        <taxon>Heterobranchia</taxon>
        <taxon>Euthyneura</taxon>
        <taxon>Panpulmonata</taxon>
        <taxon>Eupulmonata</taxon>
        <taxon>Stylommatophora</taxon>
        <taxon>Helicina</taxon>
        <taxon>Arionoidea</taxon>
        <taxon>Arionidae</taxon>
        <taxon>Arion</taxon>
    </lineage>
</organism>
<feature type="region of interest" description="Disordered" evidence="1">
    <location>
        <begin position="94"/>
        <end position="117"/>
    </location>
</feature>
<evidence type="ECO:0000313" key="3">
    <source>
        <dbReference type="EMBL" id="CEK68053.1"/>
    </source>
</evidence>
<evidence type="ECO:0000256" key="2">
    <source>
        <dbReference type="SAM" id="SignalP"/>
    </source>
</evidence>
<feature type="chain" id="PRO_5002111131" evidence="2">
    <location>
        <begin position="28"/>
        <end position="274"/>
    </location>
</feature>